<dbReference type="GO" id="GO:0035243">
    <property type="term" value="F:protein-arginine omega-N symmetric methyltransferase activity"/>
    <property type="evidence" value="ECO:0007669"/>
    <property type="project" value="TreeGrafter"/>
</dbReference>
<comment type="caution">
    <text evidence="3">The sequence shown here is derived from an EMBL/GenBank/DDBJ whole genome shotgun (WGS) entry which is preliminary data.</text>
</comment>
<evidence type="ECO:0000313" key="3">
    <source>
        <dbReference type="EMBL" id="NHO52518.1"/>
    </source>
</evidence>
<dbReference type="Pfam" id="PF02636">
    <property type="entry name" value="Methyltransf_28"/>
    <property type="match status" value="1"/>
</dbReference>
<keyword evidence="4" id="KW-1185">Reference proteome</keyword>
<dbReference type="Proteomes" id="UP000597459">
    <property type="component" value="Unassembled WGS sequence"/>
</dbReference>
<evidence type="ECO:0000256" key="2">
    <source>
        <dbReference type="ARBA" id="ARBA00022679"/>
    </source>
</evidence>
<sequence length="343" mass="36455">MSSAGVGCGERLDAFMGRANALYYATRDPFADFVTAPEVSQIFGELLGAWCAVVMDTLGPDVRLVEVGPGRGTLMADMLRVLARVAPSRLGGLSVHLVETSPRLRTAQEQALAQFDVRVQWHDALGDVPEEPILLVGNEFLDALPIRQFVRTETGWLERYVRDGQWALQACPDVPLDVTERNAAPGEVIETCPAGQAFMRELGRRVSEAPGAALLIDYGTSRSCVGESLQALCQGQPVSALVEPGTADLTAHVDFASMAHAAVEAGAVCDGPVEQGAFLIALGAIQRADALCKVAPAQAGSVRAGLDRLIGPERMGRLFKVLGVRSPHGPPLPGFPQEHGEKT</sequence>
<evidence type="ECO:0000313" key="4">
    <source>
        <dbReference type="Proteomes" id="UP000597459"/>
    </source>
</evidence>
<accession>A0A967B8N8</accession>
<dbReference type="InterPro" id="IPR029063">
    <property type="entry name" value="SAM-dependent_MTases_sf"/>
</dbReference>
<name>A0A967B8N8_9PROT</name>
<proteinExistence type="predicted"/>
<dbReference type="PANTHER" id="PTHR12049">
    <property type="entry name" value="PROTEIN ARGININE METHYLTRANSFERASE NDUFAF7, MITOCHONDRIAL"/>
    <property type="match status" value="1"/>
</dbReference>
<dbReference type="GO" id="GO:0032259">
    <property type="term" value="P:methylation"/>
    <property type="evidence" value="ECO:0007669"/>
    <property type="project" value="UniProtKB-KW"/>
</dbReference>
<dbReference type="AlphaFoldDB" id="A0A967B8N8"/>
<dbReference type="Gene3D" id="3.40.50.12710">
    <property type="match status" value="1"/>
</dbReference>
<gene>
    <name evidence="3" type="ORF">GOB87_00860</name>
</gene>
<reference evidence="3" key="1">
    <citation type="submission" date="2019-11" db="EMBL/GenBank/DDBJ databases">
        <title>Description of new Acetobacter species.</title>
        <authorList>
            <person name="Cleenwerck I."/>
            <person name="Sombolestani A.S."/>
        </authorList>
    </citation>
    <scope>NUCLEOTIDE SEQUENCE</scope>
    <source>
        <strain evidence="3">LMG 1626</strain>
    </source>
</reference>
<dbReference type="RefSeq" id="WP_166312647.1">
    <property type="nucleotide sequence ID" value="NZ_WOTH01000001.1"/>
</dbReference>
<dbReference type="InterPro" id="IPR038375">
    <property type="entry name" value="NDUFAF7_sf"/>
</dbReference>
<protein>
    <submittedName>
        <fullName evidence="3">Class I SAM-dependent methyltransferase</fullName>
    </submittedName>
</protein>
<evidence type="ECO:0000256" key="1">
    <source>
        <dbReference type="ARBA" id="ARBA00022603"/>
    </source>
</evidence>
<dbReference type="SUPFAM" id="SSF53335">
    <property type="entry name" value="S-adenosyl-L-methionine-dependent methyltransferases"/>
    <property type="match status" value="1"/>
</dbReference>
<organism evidence="3 4">
    <name type="scientific">Acetobacter estunensis</name>
    <dbReference type="NCBI Taxonomy" id="104097"/>
    <lineage>
        <taxon>Bacteria</taxon>
        <taxon>Pseudomonadati</taxon>
        <taxon>Pseudomonadota</taxon>
        <taxon>Alphaproteobacteria</taxon>
        <taxon>Acetobacterales</taxon>
        <taxon>Acetobacteraceae</taxon>
        <taxon>Acetobacter</taxon>
    </lineage>
</organism>
<keyword evidence="2" id="KW-0808">Transferase</keyword>
<dbReference type="EMBL" id="WOTH01000001">
    <property type="protein sequence ID" value="NHO52518.1"/>
    <property type="molecule type" value="Genomic_DNA"/>
</dbReference>
<dbReference type="PANTHER" id="PTHR12049:SF7">
    <property type="entry name" value="PROTEIN ARGININE METHYLTRANSFERASE NDUFAF7, MITOCHONDRIAL"/>
    <property type="match status" value="1"/>
</dbReference>
<keyword evidence="1 3" id="KW-0489">Methyltransferase</keyword>
<dbReference type="InterPro" id="IPR003788">
    <property type="entry name" value="NDUFAF7"/>
</dbReference>